<evidence type="ECO:0000256" key="3">
    <source>
        <dbReference type="SAM" id="SignalP"/>
    </source>
</evidence>
<dbReference type="Pfam" id="PF05036">
    <property type="entry name" value="SPOR"/>
    <property type="match status" value="1"/>
</dbReference>
<evidence type="ECO:0000256" key="1">
    <source>
        <dbReference type="ARBA" id="ARBA00007734"/>
    </source>
</evidence>
<dbReference type="AlphaFoldDB" id="A0A4Q2UA99"/>
<dbReference type="Pfam" id="PF01464">
    <property type="entry name" value="SLT"/>
    <property type="match status" value="1"/>
</dbReference>
<comment type="similarity">
    <text evidence="1">Belongs to the transglycosylase Slt family.</text>
</comment>
<dbReference type="EMBL" id="QYBB01000009">
    <property type="protein sequence ID" value="RYC32111.1"/>
    <property type="molecule type" value="Genomic_DNA"/>
</dbReference>
<dbReference type="PANTHER" id="PTHR37423">
    <property type="entry name" value="SOLUBLE LYTIC MUREIN TRANSGLYCOSYLASE-RELATED"/>
    <property type="match status" value="1"/>
</dbReference>
<dbReference type="OrthoDB" id="9801695at2"/>
<keyword evidence="7" id="KW-1185">Reference proteome</keyword>
<name>A0A4Q2UA99_9HYPH</name>
<dbReference type="InterPro" id="IPR007730">
    <property type="entry name" value="SPOR-like_dom"/>
</dbReference>
<evidence type="ECO:0000259" key="5">
    <source>
        <dbReference type="Pfam" id="PF05036"/>
    </source>
</evidence>
<dbReference type="SUPFAM" id="SSF53955">
    <property type="entry name" value="Lysozyme-like"/>
    <property type="match status" value="1"/>
</dbReference>
<evidence type="ECO:0000313" key="6">
    <source>
        <dbReference type="EMBL" id="RYC32111.1"/>
    </source>
</evidence>
<sequence length="290" mass="30319">MRLPFLRLAFAASFAAASLVPPAADAAPTPAGGETVAQAMCRLITSAAESRHIPVGFFTRLIWQESAFRADAASPAGAQGIAQFMPGTAAERGLADPFDPEQAVPASAHLLGDLAAQFGNLGLAAAAYNAGPKRVADWLAGRGGLPAETRDYVERITGRSAEDWAADAKVHATHDLAVDPQGCLQLAATLRTAPRRAGTVAAVEAPFAPWGVQLAGNFSKSLALASFARARASLAGVIGDVRPMVIGTRLRTRGTRAFYRVRVPAPTRQAADDLCRRIRVARGACVTLRS</sequence>
<proteinExistence type="inferred from homology"/>
<dbReference type="Gene3D" id="1.10.530.10">
    <property type="match status" value="1"/>
</dbReference>
<dbReference type="CDD" id="cd00254">
    <property type="entry name" value="LT-like"/>
    <property type="match status" value="1"/>
</dbReference>
<reference evidence="6 7" key="1">
    <citation type="submission" date="2018-12" db="EMBL/GenBank/DDBJ databases">
        <authorList>
            <person name="Grouzdev D.S."/>
            <person name="Krutkina M.S."/>
        </authorList>
    </citation>
    <scope>NUCLEOTIDE SEQUENCE [LARGE SCALE GENOMIC DNA]</scope>
    <source>
        <strain evidence="6 7">RmlP026</strain>
    </source>
</reference>
<feature type="signal peptide" evidence="3">
    <location>
        <begin position="1"/>
        <end position="26"/>
    </location>
</feature>
<dbReference type="PANTHER" id="PTHR37423:SF2">
    <property type="entry name" value="MEMBRANE-BOUND LYTIC MUREIN TRANSGLYCOSYLASE C"/>
    <property type="match status" value="1"/>
</dbReference>
<dbReference type="InterPro" id="IPR023346">
    <property type="entry name" value="Lysozyme-like_dom_sf"/>
</dbReference>
<reference evidence="6 7" key="2">
    <citation type="submission" date="2019-02" db="EMBL/GenBank/DDBJ databases">
        <title>'Lichenibacterium ramalinii' gen. nov. sp. nov., 'Lichenibacterium minor' gen. nov. sp. nov.</title>
        <authorList>
            <person name="Pankratov T."/>
        </authorList>
    </citation>
    <scope>NUCLEOTIDE SEQUENCE [LARGE SCALE GENOMIC DNA]</scope>
    <source>
        <strain evidence="6 7">RmlP026</strain>
    </source>
</reference>
<evidence type="ECO:0000256" key="2">
    <source>
        <dbReference type="ARBA" id="ARBA00009387"/>
    </source>
</evidence>
<dbReference type="RefSeq" id="WP_129226191.1">
    <property type="nucleotide sequence ID" value="NZ_QYBB01000009.1"/>
</dbReference>
<dbReference type="Proteomes" id="UP000290759">
    <property type="component" value="Unassembled WGS sequence"/>
</dbReference>
<feature type="chain" id="PRO_5020368160" evidence="3">
    <location>
        <begin position="27"/>
        <end position="290"/>
    </location>
</feature>
<feature type="domain" description="SPOR" evidence="5">
    <location>
        <begin position="209"/>
        <end position="285"/>
    </location>
</feature>
<evidence type="ECO:0000313" key="7">
    <source>
        <dbReference type="Proteomes" id="UP000290759"/>
    </source>
</evidence>
<protein>
    <submittedName>
        <fullName evidence="6">Lytic transglycosylase domain-containing protein</fullName>
    </submittedName>
</protein>
<accession>A0A4Q2UA99</accession>
<dbReference type="InterPro" id="IPR008258">
    <property type="entry name" value="Transglycosylase_SLT_dom_1"/>
</dbReference>
<dbReference type="GO" id="GO:0042834">
    <property type="term" value="F:peptidoglycan binding"/>
    <property type="evidence" value="ECO:0007669"/>
    <property type="project" value="InterPro"/>
</dbReference>
<organism evidence="6 7">
    <name type="scientific">Lichenibacterium minor</name>
    <dbReference type="NCBI Taxonomy" id="2316528"/>
    <lineage>
        <taxon>Bacteria</taxon>
        <taxon>Pseudomonadati</taxon>
        <taxon>Pseudomonadota</taxon>
        <taxon>Alphaproteobacteria</taxon>
        <taxon>Hyphomicrobiales</taxon>
        <taxon>Lichenihabitantaceae</taxon>
        <taxon>Lichenibacterium</taxon>
    </lineage>
</organism>
<comment type="caution">
    <text evidence="6">The sequence shown here is derived from an EMBL/GenBank/DDBJ whole genome shotgun (WGS) entry which is preliminary data.</text>
</comment>
<comment type="similarity">
    <text evidence="2">Belongs to the virb1 family.</text>
</comment>
<evidence type="ECO:0000259" key="4">
    <source>
        <dbReference type="Pfam" id="PF01464"/>
    </source>
</evidence>
<feature type="domain" description="Transglycosylase SLT" evidence="4">
    <location>
        <begin position="43"/>
        <end position="144"/>
    </location>
</feature>
<gene>
    <name evidence="6" type="ORF">D3273_10325</name>
</gene>
<keyword evidence="3" id="KW-0732">Signal</keyword>